<dbReference type="SUPFAM" id="SSF55008">
    <property type="entry name" value="HMA, heavy metal-associated domain"/>
    <property type="match status" value="1"/>
</dbReference>
<proteinExistence type="predicted"/>
<evidence type="ECO:0000313" key="2">
    <source>
        <dbReference type="EMBL" id="QDU26706.1"/>
    </source>
</evidence>
<dbReference type="InterPro" id="IPR036163">
    <property type="entry name" value="HMA_dom_sf"/>
</dbReference>
<dbReference type="Proteomes" id="UP000315017">
    <property type="component" value="Chromosome"/>
</dbReference>
<keyword evidence="3" id="KW-1185">Reference proteome</keyword>
<accession>A0A517Y903</accession>
<sequence length="115" mass="12602">MKINHLHESLLLFSVSAVVAMVLCYADPLQKKSRQAILLVENMCCDLRAGDVAKELSKVTGVTSTRQSIADREIQITVHGDAPVLHASLWSAAEKARVRPVKLIVDGRVIAQQND</sequence>
<reference evidence="2 3" key="1">
    <citation type="submission" date="2019-02" db="EMBL/GenBank/DDBJ databases">
        <title>Deep-cultivation of Planctomycetes and their phenomic and genomic characterization uncovers novel biology.</title>
        <authorList>
            <person name="Wiegand S."/>
            <person name="Jogler M."/>
            <person name="Boedeker C."/>
            <person name="Pinto D."/>
            <person name="Vollmers J."/>
            <person name="Rivas-Marin E."/>
            <person name="Kohn T."/>
            <person name="Peeters S.H."/>
            <person name="Heuer A."/>
            <person name="Rast P."/>
            <person name="Oberbeckmann S."/>
            <person name="Bunk B."/>
            <person name="Jeske O."/>
            <person name="Meyerdierks A."/>
            <person name="Storesund J.E."/>
            <person name="Kallscheuer N."/>
            <person name="Luecker S."/>
            <person name="Lage O.M."/>
            <person name="Pohl T."/>
            <person name="Merkel B.J."/>
            <person name="Hornburger P."/>
            <person name="Mueller R.-W."/>
            <person name="Bruemmer F."/>
            <person name="Labrenz M."/>
            <person name="Spormann A.M."/>
            <person name="Op den Camp H."/>
            <person name="Overmann J."/>
            <person name="Amann R."/>
            <person name="Jetten M.S.M."/>
            <person name="Mascher T."/>
            <person name="Medema M.H."/>
            <person name="Devos D.P."/>
            <person name="Kaster A.-K."/>
            <person name="Ovreas L."/>
            <person name="Rohde M."/>
            <person name="Galperin M.Y."/>
            <person name="Jogler C."/>
        </authorList>
    </citation>
    <scope>NUCLEOTIDE SEQUENCE [LARGE SCALE GENOMIC DNA]</scope>
    <source>
        <strain evidence="2 3">ETA_A8</strain>
    </source>
</reference>
<dbReference type="PROSITE" id="PS50846">
    <property type="entry name" value="HMA_2"/>
    <property type="match status" value="1"/>
</dbReference>
<gene>
    <name evidence="2" type="ORF">ETAA8_17870</name>
</gene>
<evidence type="ECO:0000313" key="3">
    <source>
        <dbReference type="Proteomes" id="UP000315017"/>
    </source>
</evidence>
<protein>
    <recommendedName>
        <fullName evidence="1">HMA domain-containing protein</fullName>
    </recommendedName>
</protein>
<feature type="domain" description="HMA" evidence="1">
    <location>
        <begin position="34"/>
        <end position="101"/>
    </location>
</feature>
<dbReference type="GO" id="GO:0046872">
    <property type="term" value="F:metal ion binding"/>
    <property type="evidence" value="ECO:0007669"/>
    <property type="project" value="InterPro"/>
</dbReference>
<dbReference type="EMBL" id="CP036274">
    <property type="protein sequence ID" value="QDU26706.1"/>
    <property type="molecule type" value="Genomic_DNA"/>
</dbReference>
<name>A0A517Y903_9BACT</name>
<organism evidence="2 3">
    <name type="scientific">Anatilimnocola aggregata</name>
    <dbReference type="NCBI Taxonomy" id="2528021"/>
    <lineage>
        <taxon>Bacteria</taxon>
        <taxon>Pseudomonadati</taxon>
        <taxon>Planctomycetota</taxon>
        <taxon>Planctomycetia</taxon>
        <taxon>Pirellulales</taxon>
        <taxon>Pirellulaceae</taxon>
        <taxon>Anatilimnocola</taxon>
    </lineage>
</organism>
<evidence type="ECO:0000259" key="1">
    <source>
        <dbReference type="PROSITE" id="PS50846"/>
    </source>
</evidence>
<dbReference type="AlphaFoldDB" id="A0A517Y903"/>
<dbReference type="KEGG" id="aagg:ETAA8_17870"/>
<dbReference type="InterPro" id="IPR006121">
    <property type="entry name" value="HMA_dom"/>
</dbReference>